<keyword evidence="3" id="KW-1185">Reference proteome</keyword>
<evidence type="ECO:0000313" key="3">
    <source>
        <dbReference type="Proteomes" id="UP000235672"/>
    </source>
</evidence>
<accession>A0A2J6PNM1</accession>
<protein>
    <submittedName>
        <fullName evidence="2">HET-domain-containing protein</fullName>
    </submittedName>
</protein>
<dbReference type="STRING" id="1745343.A0A2J6PNM1"/>
<name>A0A2J6PNM1_9HELO</name>
<dbReference type="InterPro" id="IPR010730">
    <property type="entry name" value="HET"/>
</dbReference>
<organism evidence="2 3">
    <name type="scientific">Hyaloscypha hepaticicola</name>
    <dbReference type="NCBI Taxonomy" id="2082293"/>
    <lineage>
        <taxon>Eukaryota</taxon>
        <taxon>Fungi</taxon>
        <taxon>Dikarya</taxon>
        <taxon>Ascomycota</taxon>
        <taxon>Pezizomycotina</taxon>
        <taxon>Leotiomycetes</taxon>
        <taxon>Helotiales</taxon>
        <taxon>Hyaloscyphaceae</taxon>
        <taxon>Hyaloscypha</taxon>
    </lineage>
</organism>
<proteinExistence type="predicted"/>
<gene>
    <name evidence="2" type="ORF">NA56DRAFT_681967</name>
</gene>
<dbReference type="OrthoDB" id="674604at2759"/>
<dbReference type="Pfam" id="PF06985">
    <property type="entry name" value="HET"/>
    <property type="match status" value="1"/>
</dbReference>
<dbReference type="EMBL" id="KZ613512">
    <property type="protein sequence ID" value="PMD15609.1"/>
    <property type="molecule type" value="Genomic_DNA"/>
</dbReference>
<dbReference type="PANTHER" id="PTHR10622">
    <property type="entry name" value="HET DOMAIN-CONTAINING PROTEIN"/>
    <property type="match status" value="1"/>
</dbReference>
<evidence type="ECO:0000259" key="1">
    <source>
        <dbReference type="Pfam" id="PF06985"/>
    </source>
</evidence>
<dbReference type="Proteomes" id="UP000235672">
    <property type="component" value="Unassembled WGS sequence"/>
</dbReference>
<sequence>MRLLNVHKMELEEYFGSQIPQYAILSHCWGAEEVTFQHINHSEWRTMRGATKIKHASSYYKEQGLRYIWIDTCCIDKSSSAELSEAINSMYGWYESSKVCYAYFEDVEIALTIRGSRWFDRGWTLQELIAPKKVYFFDSQWRSLGSKKDLSPLLSSITTIPEDVLAKSRKRRDCSVARKMTWAANRQITRIEDVAYSLLGIFDVNMPLLMAKAEKPLSGCRRR</sequence>
<evidence type="ECO:0000313" key="2">
    <source>
        <dbReference type="EMBL" id="PMD15609.1"/>
    </source>
</evidence>
<dbReference type="AlphaFoldDB" id="A0A2J6PNM1"/>
<feature type="domain" description="Heterokaryon incompatibility" evidence="1">
    <location>
        <begin position="22"/>
        <end position="104"/>
    </location>
</feature>
<dbReference type="PANTHER" id="PTHR10622:SF10">
    <property type="entry name" value="HET DOMAIN-CONTAINING PROTEIN"/>
    <property type="match status" value="1"/>
</dbReference>
<reference evidence="2 3" key="1">
    <citation type="submission" date="2016-05" db="EMBL/GenBank/DDBJ databases">
        <title>A degradative enzymes factory behind the ericoid mycorrhizal symbiosis.</title>
        <authorList>
            <consortium name="DOE Joint Genome Institute"/>
            <person name="Martino E."/>
            <person name="Morin E."/>
            <person name="Grelet G."/>
            <person name="Kuo A."/>
            <person name="Kohler A."/>
            <person name="Daghino S."/>
            <person name="Barry K."/>
            <person name="Choi C."/>
            <person name="Cichocki N."/>
            <person name="Clum A."/>
            <person name="Copeland A."/>
            <person name="Hainaut M."/>
            <person name="Haridas S."/>
            <person name="Labutti K."/>
            <person name="Lindquist E."/>
            <person name="Lipzen A."/>
            <person name="Khouja H.-R."/>
            <person name="Murat C."/>
            <person name="Ohm R."/>
            <person name="Olson A."/>
            <person name="Spatafora J."/>
            <person name="Veneault-Fourrey C."/>
            <person name="Henrissat B."/>
            <person name="Grigoriev I."/>
            <person name="Martin F."/>
            <person name="Perotto S."/>
        </authorList>
    </citation>
    <scope>NUCLEOTIDE SEQUENCE [LARGE SCALE GENOMIC DNA]</scope>
    <source>
        <strain evidence="2 3">UAMH 7357</strain>
    </source>
</reference>